<sequence length="77" mass="8508">MPTASPLHPTSAPAQRPPYGTPLLQPFPPPTPPPSLTPAHNDGTVISRDKVKDALQRLVQSDEFIDLIYRELQNTHM</sequence>
<evidence type="ECO:0000256" key="2">
    <source>
        <dbReference type="ARBA" id="ARBA00022490"/>
    </source>
</evidence>
<evidence type="ECO:0000313" key="4">
    <source>
        <dbReference type="EMBL" id="JAE19492.1"/>
    </source>
</evidence>
<dbReference type="InterPro" id="IPR010334">
    <property type="entry name" value="Dcp1"/>
</dbReference>
<dbReference type="PANTHER" id="PTHR16290">
    <property type="entry name" value="TRANSCRIPTION FACTOR SMIF DECAPPING ENZYME DCP1"/>
    <property type="match status" value="1"/>
</dbReference>
<evidence type="ECO:0000256" key="1">
    <source>
        <dbReference type="ARBA" id="ARBA00004496"/>
    </source>
</evidence>
<dbReference type="GO" id="GO:0003729">
    <property type="term" value="F:mRNA binding"/>
    <property type="evidence" value="ECO:0007669"/>
    <property type="project" value="TreeGrafter"/>
</dbReference>
<accession>A0A0A9G4Q0</accession>
<dbReference type="EMBL" id="GBRH01178404">
    <property type="protein sequence ID" value="JAE19492.1"/>
    <property type="molecule type" value="Transcribed_RNA"/>
</dbReference>
<dbReference type="GO" id="GO:0000932">
    <property type="term" value="C:P-body"/>
    <property type="evidence" value="ECO:0007669"/>
    <property type="project" value="TreeGrafter"/>
</dbReference>
<evidence type="ECO:0008006" key="5">
    <source>
        <dbReference type="Google" id="ProtNLM"/>
    </source>
</evidence>
<dbReference type="GO" id="GO:0008047">
    <property type="term" value="F:enzyme activator activity"/>
    <property type="evidence" value="ECO:0007669"/>
    <property type="project" value="InterPro"/>
</dbReference>
<comment type="subcellular location">
    <subcellularLocation>
        <location evidence="1">Cytoplasm</location>
    </subcellularLocation>
</comment>
<keyword evidence="2" id="KW-0963">Cytoplasm</keyword>
<feature type="region of interest" description="Disordered" evidence="3">
    <location>
        <begin position="1"/>
        <end position="43"/>
    </location>
</feature>
<proteinExistence type="predicted"/>
<dbReference type="GO" id="GO:0000290">
    <property type="term" value="P:deadenylation-dependent decapping of nuclear-transcribed mRNA"/>
    <property type="evidence" value="ECO:0007669"/>
    <property type="project" value="InterPro"/>
</dbReference>
<reference evidence="4" key="1">
    <citation type="submission" date="2014-09" db="EMBL/GenBank/DDBJ databases">
        <authorList>
            <person name="Magalhaes I.L.F."/>
            <person name="Oliveira U."/>
            <person name="Santos F.R."/>
            <person name="Vidigal T.H.D.A."/>
            <person name="Brescovit A.D."/>
            <person name="Santos A.J."/>
        </authorList>
    </citation>
    <scope>NUCLEOTIDE SEQUENCE</scope>
    <source>
        <tissue evidence="4">Shoot tissue taken approximately 20 cm above the soil surface</tissue>
    </source>
</reference>
<dbReference type="AlphaFoldDB" id="A0A0A9G4Q0"/>
<protein>
    <recommendedName>
        <fullName evidence="5">mRNA-decapping enzyme-like protein</fullName>
    </recommendedName>
</protein>
<name>A0A0A9G4Q0_ARUDO</name>
<reference evidence="4" key="2">
    <citation type="journal article" date="2015" name="Data Brief">
        <title>Shoot transcriptome of the giant reed, Arundo donax.</title>
        <authorList>
            <person name="Barrero R.A."/>
            <person name="Guerrero F.D."/>
            <person name="Moolhuijzen P."/>
            <person name="Goolsby J.A."/>
            <person name="Tidwell J."/>
            <person name="Bellgard S.E."/>
            <person name="Bellgard M.I."/>
        </authorList>
    </citation>
    <scope>NUCLEOTIDE SEQUENCE</scope>
    <source>
        <tissue evidence="4">Shoot tissue taken approximately 20 cm above the soil surface</tissue>
    </source>
</reference>
<organism evidence="4">
    <name type="scientific">Arundo donax</name>
    <name type="common">Giant reed</name>
    <name type="synonym">Donax arundinaceus</name>
    <dbReference type="NCBI Taxonomy" id="35708"/>
    <lineage>
        <taxon>Eukaryota</taxon>
        <taxon>Viridiplantae</taxon>
        <taxon>Streptophyta</taxon>
        <taxon>Embryophyta</taxon>
        <taxon>Tracheophyta</taxon>
        <taxon>Spermatophyta</taxon>
        <taxon>Magnoliopsida</taxon>
        <taxon>Liliopsida</taxon>
        <taxon>Poales</taxon>
        <taxon>Poaceae</taxon>
        <taxon>PACMAD clade</taxon>
        <taxon>Arundinoideae</taxon>
        <taxon>Arundineae</taxon>
        <taxon>Arundo</taxon>
    </lineage>
</organism>
<feature type="compositionally biased region" description="Pro residues" evidence="3">
    <location>
        <begin position="15"/>
        <end position="36"/>
    </location>
</feature>
<dbReference type="PANTHER" id="PTHR16290:SF0">
    <property type="entry name" value="DECAPPING PROTEIN 1, ISOFORM A"/>
    <property type="match status" value="1"/>
</dbReference>
<dbReference type="GO" id="GO:0031087">
    <property type="term" value="P:deadenylation-independent decapping of nuclear-transcribed mRNA"/>
    <property type="evidence" value="ECO:0007669"/>
    <property type="project" value="TreeGrafter"/>
</dbReference>
<evidence type="ECO:0000256" key="3">
    <source>
        <dbReference type="SAM" id="MobiDB-lite"/>
    </source>
</evidence>